<dbReference type="EMBL" id="JADGKB010000159">
    <property type="protein sequence ID" value="KAJ3251979.1"/>
    <property type="molecule type" value="Genomic_DNA"/>
</dbReference>
<evidence type="ECO:0000313" key="2">
    <source>
        <dbReference type="Proteomes" id="UP001210925"/>
    </source>
</evidence>
<reference evidence="1" key="1">
    <citation type="submission" date="2020-05" db="EMBL/GenBank/DDBJ databases">
        <title>Phylogenomic resolution of chytrid fungi.</title>
        <authorList>
            <person name="Stajich J.E."/>
            <person name="Amses K."/>
            <person name="Simmons R."/>
            <person name="Seto K."/>
            <person name="Myers J."/>
            <person name="Bonds A."/>
            <person name="Quandt C.A."/>
            <person name="Barry K."/>
            <person name="Liu P."/>
            <person name="Grigoriev I."/>
            <person name="Longcore J.E."/>
            <person name="James T.Y."/>
        </authorList>
    </citation>
    <scope>NUCLEOTIDE SEQUENCE</scope>
    <source>
        <strain evidence="1">PLAUS21</strain>
    </source>
</reference>
<dbReference type="AlphaFoldDB" id="A0AAD5UA01"/>
<accession>A0AAD5UA01</accession>
<dbReference type="Proteomes" id="UP001210925">
    <property type="component" value="Unassembled WGS sequence"/>
</dbReference>
<name>A0AAD5UA01_9FUNG</name>
<comment type="caution">
    <text evidence="1">The sequence shown here is derived from an EMBL/GenBank/DDBJ whole genome shotgun (WGS) entry which is preliminary data.</text>
</comment>
<organism evidence="1 2">
    <name type="scientific">Boothiomyces macroporosus</name>
    <dbReference type="NCBI Taxonomy" id="261099"/>
    <lineage>
        <taxon>Eukaryota</taxon>
        <taxon>Fungi</taxon>
        <taxon>Fungi incertae sedis</taxon>
        <taxon>Chytridiomycota</taxon>
        <taxon>Chytridiomycota incertae sedis</taxon>
        <taxon>Chytridiomycetes</taxon>
        <taxon>Rhizophydiales</taxon>
        <taxon>Terramycetaceae</taxon>
        <taxon>Boothiomyces</taxon>
    </lineage>
</organism>
<evidence type="ECO:0000313" key="1">
    <source>
        <dbReference type="EMBL" id="KAJ3251979.1"/>
    </source>
</evidence>
<sequence>MSRITLSVVITGQTAGVSDIVKEVLEGSDISCVHQKTWFKKENEYSWLTLLIIEGEKKNIFETRDLLFWEIVDKISPVYFDDWEERISEKVFATETPEFFTRNSSEFGNEEISEASTDEDELINERLKKFVKVLGRQLYKAWNEPTPLLVHPNQTAGEIKAFSGANSNADALVKNSWFSYRDRTLLLNTQPYLEWILLIQDIKIIFEIPQNVFVMIYQKLDDGTLGEILDTSGFEAKCRYFVQTKLEKSQSSISPEMSTFFEKLKSDEDLSESQVAITKKAFESQSMTFKQLMKTGDLAVTDAELKECGIGEMGIRKAILSVIKATINTTSP</sequence>
<protein>
    <submittedName>
        <fullName evidence="1">Uncharacterized protein</fullName>
    </submittedName>
</protein>
<proteinExistence type="predicted"/>
<keyword evidence="2" id="KW-1185">Reference proteome</keyword>
<gene>
    <name evidence="1" type="ORF">HK103_001892</name>
</gene>